<evidence type="ECO:0000313" key="2">
    <source>
        <dbReference type="EMBL" id="ABB28037.1"/>
    </source>
</evidence>
<evidence type="ECO:0000256" key="1">
    <source>
        <dbReference type="SAM" id="SignalP"/>
    </source>
</evidence>
<keyword evidence="1" id="KW-0732">Signal</keyword>
<organism evidence="2">
    <name type="scientific">Chlorobium chlorochromatii (strain CaD3)</name>
    <dbReference type="NCBI Taxonomy" id="340177"/>
    <lineage>
        <taxon>Bacteria</taxon>
        <taxon>Pseudomonadati</taxon>
        <taxon>Chlorobiota</taxon>
        <taxon>Chlorobiia</taxon>
        <taxon>Chlorobiales</taxon>
        <taxon>Chlorobiaceae</taxon>
        <taxon>Chlorobium/Pelodictyon group</taxon>
        <taxon>Chlorobium</taxon>
    </lineage>
</organism>
<feature type="signal peptide" evidence="1">
    <location>
        <begin position="1"/>
        <end position="25"/>
    </location>
</feature>
<accession>Q3ASI8</accession>
<reference evidence="2" key="1">
    <citation type="submission" date="2005-08" db="EMBL/GenBank/DDBJ databases">
        <title>Complete sequence of Chlorobium chlorochromatii CaD3.</title>
        <authorList>
            <person name="Copeland A."/>
            <person name="Lucas S."/>
            <person name="Lapidus A."/>
            <person name="Barry K."/>
            <person name="Detter J.C."/>
            <person name="Glavina T."/>
            <person name="Hammon N."/>
            <person name="Israni S."/>
            <person name="Pitluck S."/>
            <person name="Bryant D."/>
            <person name="Schmutz J."/>
            <person name="Larimer F."/>
            <person name="Land M."/>
            <person name="Kyrpides N."/>
            <person name="Ivanova N."/>
            <person name="Richardson P."/>
        </authorList>
    </citation>
    <scope>NUCLEOTIDE SEQUENCE [LARGE SCALE GENOMIC DNA]</scope>
    <source>
        <strain evidence="2">CaD3</strain>
    </source>
</reference>
<dbReference type="STRING" id="340177.Cag_0771"/>
<dbReference type="HOGENOM" id="CLU_1624190_0_0_10"/>
<dbReference type="KEGG" id="cch:Cag_0771"/>
<protein>
    <submittedName>
        <fullName evidence="2">Uncharacterized protein</fullName>
    </submittedName>
</protein>
<sequence>MKKRTLFFAALCTVGLTMPLSNAHAEWTLHINSRNEHPPTLVNNATIQPDSRALTMSSQPPIAVAPPAPVFITPQPVAIAPPPPVVVAAPRPNYQVVVYENSYYNRRPDGWYRSYHPQGTWVRVQQRHLPPRFAVAPRAPEPRFAPPHRRFDDRRGVELRVRY</sequence>
<proteinExistence type="predicted"/>
<feature type="chain" id="PRO_5004223974" evidence="1">
    <location>
        <begin position="26"/>
        <end position="163"/>
    </location>
</feature>
<dbReference type="EMBL" id="CP000108">
    <property type="protein sequence ID" value="ABB28037.1"/>
    <property type="molecule type" value="Genomic_DNA"/>
</dbReference>
<name>Q3ASI8_CHLCH</name>
<gene>
    <name evidence="2" type="ordered locus">Cag_0771</name>
</gene>
<dbReference type="AlphaFoldDB" id="Q3ASI8"/>